<proteinExistence type="predicted"/>
<keyword evidence="1" id="KW-0812">Transmembrane</keyword>
<dbReference type="EMBL" id="BAABJQ010000007">
    <property type="protein sequence ID" value="GAA5185369.1"/>
    <property type="molecule type" value="Genomic_DNA"/>
</dbReference>
<evidence type="ECO:0000313" key="3">
    <source>
        <dbReference type="Proteomes" id="UP001501570"/>
    </source>
</evidence>
<feature type="transmembrane region" description="Helical" evidence="1">
    <location>
        <begin position="27"/>
        <end position="45"/>
    </location>
</feature>
<accession>A0ABP9RSI5</accession>
<dbReference type="RefSeq" id="WP_345629854.1">
    <property type="nucleotide sequence ID" value="NZ_BAABJQ010000007.1"/>
</dbReference>
<evidence type="ECO:0008006" key="4">
    <source>
        <dbReference type="Google" id="ProtNLM"/>
    </source>
</evidence>
<keyword evidence="1" id="KW-1133">Transmembrane helix</keyword>
<evidence type="ECO:0000256" key="1">
    <source>
        <dbReference type="SAM" id="Phobius"/>
    </source>
</evidence>
<feature type="transmembrane region" description="Helical" evidence="1">
    <location>
        <begin position="122"/>
        <end position="143"/>
    </location>
</feature>
<gene>
    <name evidence="2" type="ORF">GCM10023322_29180</name>
</gene>
<comment type="caution">
    <text evidence="2">The sequence shown here is derived from an EMBL/GenBank/DDBJ whole genome shotgun (WGS) entry which is preliminary data.</text>
</comment>
<name>A0ABP9RSI5_9ACTN</name>
<keyword evidence="3" id="KW-1185">Reference proteome</keyword>
<sequence>MTNQFPGASTAHRSAATWRGLRRASGILMAIVGLIAVASGIHLAISHSWQKTTGQVDSCQLVTTHPSNNTTKHVADRCAVTWTQDGGSHSDTITFSKAGYTPGQAVTLRVSGDNAAEDSAAWISWFTIAVGIVLLAGGVVMFATARRQGRSRG</sequence>
<dbReference type="Proteomes" id="UP001501570">
    <property type="component" value="Unassembled WGS sequence"/>
</dbReference>
<keyword evidence="1" id="KW-0472">Membrane</keyword>
<evidence type="ECO:0000313" key="2">
    <source>
        <dbReference type="EMBL" id="GAA5185369.1"/>
    </source>
</evidence>
<reference evidence="3" key="1">
    <citation type="journal article" date="2019" name="Int. J. Syst. Evol. Microbiol.">
        <title>The Global Catalogue of Microorganisms (GCM) 10K type strain sequencing project: providing services to taxonomists for standard genome sequencing and annotation.</title>
        <authorList>
            <consortium name="The Broad Institute Genomics Platform"/>
            <consortium name="The Broad Institute Genome Sequencing Center for Infectious Disease"/>
            <person name="Wu L."/>
            <person name="Ma J."/>
        </authorList>
    </citation>
    <scope>NUCLEOTIDE SEQUENCE [LARGE SCALE GENOMIC DNA]</scope>
    <source>
        <strain evidence="3">JCM 18304</strain>
    </source>
</reference>
<organism evidence="2 3">
    <name type="scientific">Rugosimonospora acidiphila</name>
    <dbReference type="NCBI Taxonomy" id="556531"/>
    <lineage>
        <taxon>Bacteria</taxon>
        <taxon>Bacillati</taxon>
        <taxon>Actinomycetota</taxon>
        <taxon>Actinomycetes</taxon>
        <taxon>Micromonosporales</taxon>
        <taxon>Micromonosporaceae</taxon>
        <taxon>Rugosimonospora</taxon>
    </lineage>
</organism>
<protein>
    <recommendedName>
        <fullName evidence="4">DUF3592 domain-containing protein</fullName>
    </recommendedName>
</protein>